<sequence>MYIKNVKMKI</sequence>
<dbReference type="Proteomes" id="UP000008553">
    <property type="component" value="Unassembled WGS sequence"/>
</dbReference>
<evidence type="ECO:0000313" key="1">
    <source>
        <dbReference type="EMBL" id="EAA15950.1"/>
    </source>
</evidence>
<reference evidence="1 2" key="1">
    <citation type="journal article" date="2002" name="Nature">
        <title>Genome sequence and comparative analysis of the model rodent malaria parasite Plasmodium yoelii yoelii.</title>
        <authorList>
            <person name="Carlton J.M."/>
            <person name="Angiuoli S.V."/>
            <person name="Suh B.B."/>
            <person name="Kooij T.W."/>
            <person name="Pertea M."/>
            <person name="Silva J.C."/>
            <person name="Ermolaeva M.D."/>
            <person name="Allen J.E."/>
            <person name="Selengut J.D."/>
            <person name="Koo H.L."/>
            <person name="Peterson J.D."/>
            <person name="Pop M."/>
            <person name="Kosack D.S."/>
            <person name="Shumway M.F."/>
            <person name="Bidwell S.L."/>
            <person name="Shallom S.J."/>
            <person name="van Aken S.E."/>
            <person name="Riedmuller S.B."/>
            <person name="Feldblyum T.V."/>
            <person name="Cho J.K."/>
            <person name="Quackenbush J."/>
            <person name="Sedegah M."/>
            <person name="Shoaibi A."/>
            <person name="Cummings L.M."/>
            <person name="Florens L."/>
            <person name="Yates J.R."/>
            <person name="Raine J.D."/>
            <person name="Sinden R.E."/>
            <person name="Harris M.A."/>
            <person name="Cunningham D.A."/>
            <person name="Preiser P.R."/>
            <person name="Bergman L.W."/>
            <person name="Vaidya A.B."/>
            <person name="van Lin L.H."/>
            <person name="Janse C.J."/>
            <person name="Waters A.P."/>
            <person name="Smith H.O."/>
            <person name="White O.R."/>
            <person name="Salzberg S.L."/>
            <person name="Venter J.C."/>
            <person name="Fraser C.M."/>
            <person name="Hoffman S.L."/>
            <person name="Gardner M.J."/>
            <person name="Carucci D.J."/>
        </authorList>
    </citation>
    <scope>NUCLEOTIDE SEQUENCE [LARGE SCALE GENOMIC DNA]</scope>
    <source>
        <strain evidence="1 2">17XNL</strain>
    </source>
</reference>
<accession>Q7RH60</accession>
<dbReference type="PaxDb" id="73239-Q7RH60"/>
<proteinExistence type="predicted"/>
<organism evidence="1 2">
    <name type="scientific">Plasmodium yoelii yoelii</name>
    <dbReference type="NCBI Taxonomy" id="73239"/>
    <lineage>
        <taxon>Eukaryota</taxon>
        <taxon>Sar</taxon>
        <taxon>Alveolata</taxon>
        <taxon>Apicomplexa</taxon>
        <taxon>Aconoidasida</taxon>
        <taxon>Haemosporida</taxon>
        <taxon>Plasmodiidae</taxon>
        <taxon>Plasmodium</taxon>
        <taxon>Plasmodium (Vinckeia)</taxon>
    </lineage>
</organism>
<keyword evidence="2" id="KW-1185">Reference proteome</keyword>
<gene>
    <name evidence="1" type="ORF">PY04132</name>
</gene>
<comment type="caution">
    <text evidence="1">The sequence shown here is derived from an EMBL/GenBank/DDBJ whole genome shotgun (WGS) entry which is preliminary data.</text>
</comment>
<evidence type="ECO:0000313" key="2">
    <source>
        <dbReference type="Proteomes" id="UP000008553"/>
    </source>
</evidence>
<name>Q7RH60_PLAYO</name>
<dbReference type="InParanoid" id="Q7RH60"/>
<protein>
    <submittedName>
        <fullName evidence="1">Uncharacterized protein</fullName>
    </submittedName>
</protein>
<dbReference type="EMBL" id="AABL01001234">
    <property type="protein sequence ID" value="EAA15950.1"/>
    <property type="molecule type" value="Genomic_DNA"/>
</dbReference>